<dbReference type="Gene3D" id="3.30.70.2450">
    <property type="match status" value="1"/>
</dbReference>
<dbReference type="PANTHER" id="PTHR43476">
    <property type="entry name" value="3-(3-HYDROXY-PHENYL)PROPIONATE/3-HYDROXYCINNAMIC ACID HYDROXYLASE"/>
    <property type="match status" value="1"/>
</dbReference>
<dbReference type="InterPro" id="IPR036188">
    <property type="entry name" value="FAD/NAD-bd_sf"/>
</dbReference>
<dbReference type="SUPFAM" id="SSF51905">
    <property type="entry name" value="FAD/NAD(P)-binding domain"/>
    <property type="match status" value="1"/>
</dbReference>
<keyword evidence="1" id="KW-0560">Oxidoreductase</keyword>
<accession>A0A521FIX6</accession>
<name>A0A521FIX6_9BACT</name>
<keyword evidence="4" id="KW-1185">Reference proteome</keyword>
<evidence type="ECO:0000259" key="2">
    <source>
        <dbReference type="Pfam" id="PF01494"/>
    </source>
</evidence>
<organism evidence="3 4">
    <name type="scientific">Gracilimonas mengyeensis</name>
    <dbReference type="NCBI Taxonomy" id="1302730"/>
    <lineage>
        <taxon>Bacteria</taxon>
        <taxon>Pseudomonadati</taxon>
        <taxon>Balneolota</taxon>
        <taxon>Balneolia</taxon>
        <taxon>Balneolales</taxon>
        <taxon>Balneolaceae</taxon>
        <taxon>Gracilimonas</taxon>
    </lineage>
</organism>
<dbReference type="Gene3D" id="3.50.50.60">
    <property type="entry name" value="FAD/NAD(P)-binding domain"/>
    <property type="match status" value="1"/>
</dbReference>
<proteinExistence type="predicted"/>
<evidence type="ECO:0000313" key="3">
    <source>
        <dbReference type="EMBL" id="SMO96105.1"/>
    </source>
</evidence>
<dbReference type="RefSeq" id="WP_142456174.1">
    <property type="nucleotide sequence ID" value="NZ_FXTP01000020.1"/>
</dbReference>
<protein>
    <submittedName>
        <fullName evidence="3">2-polyprenyl-6-methoxyphenol hydroxylase</fullName>
    </submittedName>
</protein>
<sequence length="387" mass="42770">MNQKTEHIPVVIVGGGPVGLFLALCLLKQGIECRVLEKREKPVPDSRSLGIHPPSLSLFDELGITQTFLDQGIKISRGLALSEHGKFGEISFINLEATHPYILACPQFTTESILRDELDRLDGSALITGVEFEGYKDTGEEVAVRYKTNHPKGEQQVISSRFLVGCDGKNSMVRQQAGIAFNGRRYPDTYIMGDFEDTTTFGNDAAVFLPKAGLIESFPLPNGMRRWVVKTVDYIAEPNAGLLAQKVKGRIGFDISDVRHTMLSSFGVQQYMAETFQKGSVFLAGDAAHVVSPIGGQGMNLGWLDARALADHLSDHLHQKTPGVNYTTQQQHLVKKAARRAELNMRLGRKVSWPVFRNFAVKLMLSPILQKKTAGMFTMQNLEKGLI</sequence>
<dbReference type="EMBL" id="FXTP01000020">
    <property type="protein sequence ID" value="SMO96105.1"/>
    <property type="molecule type" value="Genomic_DNA"/>
</dbReference>
<dbReference type="GO" id="GO:0019622">
    <property type="term" value="P:3-(3-hydroxy)phenylpropionate catabolic process"/>
    <property type="evidence" value="ECO:0007669"/>
    <property type="project" value="TreeGrafter"/>
</dbReference>
<dbReference type="InterPro" id="IPR050631">
    <property type="entry name" value="PheA/TfdB_FAD_monoxygenase"/>
</dbReference>
<dbReference type="InterPro" id="IPR002938">
    <property type="entry name" value="FAD-bd"/>
</dbReference>
<dbReference type="AlphaFoldDB" id="A0A521FIX6"/>
<dbReference type="Pfam" id="PF01494">
    <property type="entry name" value="FAD_binding_3"/>
    <property type="match status" value="1"/>
</dbReference>
<dbReference type="Proteomes" id="UP000317557">
    <property type="component" value="Unassembled WGS sequence"/>
</dbReference>
<dbReference type="OrthoDB" id="9766816at2"/>
<dbReference type="PRINTS" id="PR00420">
    <property type="entry name" value="RNGMNOXGNASE"/>
</dbReference>
<feature type="domain" description="FAD-binding" evidence="2">
    <location>
        <begin position="8"/>
        <end position="318"/>
    </location>
</feature>
<evidence type="ECO:0000256" key="1">
    <source>
        <dbReference type="ARBA" id="ARBA00023002"/>
    </source>
</evidence>
<reference evidence="3 4" key="1">
    <citation type="submission" date="2017-05" db="EMBL/GenBank/DDBJ databases">
        <authorList>
            <person name="Varghese N."/>
            <person name="Submissions S."/>
        </authorList>
    </citation>
    <scope>NUCLEOTIDE SEQUENCE [LARGE SCALE GENOMIC DNA]</scope>
    <source>
        <strain evidence="3 4">DSM 21985</strain>
    </source>
</reference>
<dbReference type="GO" id="GO:0071949">
    <property type="term" value="F:FAD binding"/>
    <property type="evidence" value="ECO:0007669"/>
    <property type="project" value="InterPro"/>
</dbReference>
<dbReference type="PANTHER" id="PTHR43476:SF3">
    <property type="entry name" value="FAD-BINDING MONOOXYGENASE"/>
    <property type="match status" value="1"/>
</dbReference>
<gene>
    <name evidence="3" type="ORF">SAMN06265219_12019</name>
</gene>
<dbReference type="GO" id="GO:0008688">
    <property type="term" value="F:3-(3-hydroxyphenyl)propionate hydroxylase activity"/>
    <property type="evidence" value="ECO:0007669"/>
    <property type="project" value="TreeGrafter"/>
</dbReference>
<evidence type="ECO:0000313" key="4">
    <source>
        <dbReference type="Proteomes" id="UP000317557"/>
    </source>
</evidence>